<protein>
    <submittedName>
        <fullName evidence="2">Thioredoxin</fullName>
    </submittedName>
</protein>
<gene>
    <name evidence="2" type="ORF">COT82_02250</name>
</gene>
<comment type="caution">
    <text evidence="2">The sequence shown here is derived from an EMBL/GenBank/DDBJ whole genome shotgun (WGS) entry which is preliminary data.</text>
</comment>
<organism evidence="2 3">
    <name type="scientific">Candidatus Campbellbacteria bacterium CG10_big_fil_rev_8_21_14_0_10_35_52</name>
    <dbReference type="NCBI Taxonomy" id="1974527"/>
    <lineage>
        <taxon>Bacteria</taxon>
        <taxon>Candidatus Campbelliibacteriota</taxon>
    </lineage>
</organism>
<sequence>MIKVTLIRPTGCQHCIAVKTTLEKMKGDYLELTIEEIDMTTPEGQALVQKYNILSSPGILVNDEFFAFGGATEEQFKKKFDELKK</sequence>
<evidence type="ECO:0000259" key="1">
    <source>
        <dbReference type="Pfam" id="PF13192"/>
    </source>
</evidence>
<evidence type="ECO:0000313" key="2">
    <source>
        <dbReference type="EMBL" id="PIT96616.1"/>
    </source>
</evidence>
<evidence type="ECO:0000313" key="3">
    <source>
        <dbReference type="Proteomes" id="UP000230481"/>
    </source>
</evidence>
<dbReference type="SUPFAM" id="SSF52833">
    <property type="entry name" value="Thioredoxin-like"/>
    <property type="match status" value="1"/>
</dbReference>
<dbReference type="InterPro" id="IPR036249">
    <property type="entry name" value="Thioredoxin-like_sf"/>
</dbReference>
<name>A0A2M6WV98_9BACT</name>
<feature type="domain" description="Thioredoxin-like fold" evidence="1">
    <location>
        <begin position="3"/>
        <end position="78"/>
    </location>
</feature>
<dbReference type="Proteomes" id="UP000230481">
    <property type="component" value="Unassembled WGS sequence"/>
</dbReference>
<proteinExistence type="predicted"/>
<reference evidence="3" key="1">
    <citation type="submission" date="2017-09" db="EMBL/GenBank/DDBJ databases">
        <title>Depth-based differentiation of microbial function through sediment-hosted aquifers and enrichment of novel symbionts in the deep terrestrial subsurface.</title>
        <authorList>
            <person name="Probst A.J."/>
            <person name="Ladd B."/>
            <person name="Jarett J.K."/>
            <person name="Geller-Mcgrath D.E."/>
            <person name="Sieber C.M.K."/>
            <person name="Emerson J.B."/>
            <person name="Anantharaman K."/>
            <person name="Thomas B.C."/>
            <person name="Malmstrom R."/>
            <person name="Stieglmeier M."/>
            <person name="Klingl A."/>
            <person name="Woyke T."/>
            <person name="Ryan C.M."/>
            <person name="Banfield J.F."/>
        </authorList>
    </citation>
    <scope>NUCLEOTIDE SEQUENCE [LARGE SCALE GENOMIC DNA]</scope>
</reference>
<dbReference type="PROSITE" id="PS51354">
    <property type="entry name" value="GLUTAREDOXIN_2"/>
    <property type="match status" value="1"/>
</dbReference>
<dbReference type="EMBL" id="PFAA01000041">
    <property type="protein sequence ID" value="PIT96616.1"/>
    <property type="molecule type" value="Genomic_DNA"/>
</dbReference>
<dbReference type="InterPro" id="IPR012336">
    <property type="entry name" value="Thioredoxin-like_fold"/>
</dbReference>
<dbReference type="Pfam" id="PF13192">
    <property type="entry name" value="Thioredoxin_3"/>
    <property type="match status" value="1"/>
</dbReference>
<dbReference type="AlphaFoldDB" id="A0A2M6WV98"/>
<accession>A0A2M6WV98</accession>
<dbReference type="Gene3D" id="3.40.30.10">
    <property type="entry name" value="Glutaredoxin"/>
    <property type="match status" value="1"/>
</dbReference>